<dbReference type="InterPro" id="IPR050833">
    <property type="entry name" value="Poly_Biosynth_Transport"/>
</dbReference>
<evidence type="ECO:0000256" key="3">
    <source>
        <dbReference type="ARBA" id="ARBA00022692"/>
    </source>
</evidence>
<evidence type="ECO:0000313" key="7">
    <source>
        <dbReference type="EMBL" id="MCY1714398.1"/>
    </source>
</evidence>
<feature type="transmembrane region" description="Helical" evidence="6">
    <location>
        <begin position="337"/>
        <end position="355"/>
    </location>
</feature>
<gene>
    <name evidence="7" type="ORF">OUY18_09030</name>
</gene>
<feature type="transmembrane region" description="Helical" evidence="6">
    <location>
        <begin position="466"/>
        <end position="486"/>
    </location>
</feature>
<dbReference type="PANTHER" id="PTHR30250:SF26">
    <property type="entry name" value="PSMA PROTEIN"/>
    <property type="match status" value="1"/>
</dbReference>
<evidence type="ECO:0000256" key="5">
    <source>
        <dbReference type="ARBA" id="ARBA00023136"/>
    </source>
</evidence>
<feature type="transmembrane region" description="Helical" evidence="6">
    <location>
        <begin position="90"/>
        <end position="112"/>
    </location>
</feature>
<comment type="subcellular location">
    <subcellularLocation>
        <location evidence="1">Cell membrane</location>
        <topology evidence="1">Multi-pass membrane protein</topology>
    </subcellularLocation>
</comment>
<dbReference type="PANTHER" id="PTHR30250">
    <property type="entry name" value="PST FAMILY PREDICTED COLANIC ACID TRANSPORTER"/>
    <property type="match status" value="1"/>
</dbReference>
<dbReference type="InterPro" id="IPR002797">
    <property type="entry name" value="Polysacc_synth"/>
</dbReference>
<feature type="transmembrane region" description="Helical" evidence="6">
    <location>
        <begin position="302"/>
        <end position="325"/>
    </location>
</feature>
<dbReference type="Pfam" id="PF01943">
    <property type="entry name" value="Polysacc_synt"/>
    <property type="match status" value="1"/>
</dbReference>
<evidence type="ECO:0000256" key="4">
    <source>
        <dbReference type="ARBA" id="ARBA00022989"/>
    </source>
</evidence>
<feature type="transmembrane region" description="Helical" evidence="6">
    <location>
        <begin position="124"/>
        <end position="140"/>
    </location>
</feature>
<evidence type="ECO:0000313" key="8">
    <source>
        <dbReference type="Proteomes" id="UP001082703"/>
    </source>
</evidence>
<protein>
    <submittedName>
        <fullName evidence="7">Oligosaccharide flippase family protein</fullName>
    </submittedName>
</protein>
<organism evidence="7 8">
    <name type="scientific">Caproiciproducens galactitolivorans</name>
    <dbReference type="NCBI Taxonomy" id="642589"/>
    <lineage>
        <taxon>Bacteria</taxon>
        <taxon>Bacillati</taxon>
        <taxon>Bacillota</taxon>
        <taxon>Clostridia</taxon>
        <taxon>Eubacteriales</taxon>
        <taxon>Acutalibacteraceae</taxon>
        <taxon>Caproiciproducens</taxon>
    </lineage>
</organism>
<keyword evidence="4 6" id="KW-1133">Transmembrane helix</keyword>
<feature type="transmembrane region" description="Helical" evidence="6">
    <location>
        <begin position="12"/>
        <end position="33"/>
    </location>
</feature>
<feature type="transmembrane region" description="Helical" evidence="6">
    <location>
        <begin position="376"/>
        <end position="393"/>
    </location>
</feature>
<feature type="transmembrane region" description="Helical" evidence="6">
    <location>
        <begin position="180"/>
        <end position="199"/>
    </location>
</feature>
<comment type="caution">
    <text evidence="7">The sequence shown here is derived from an EMBL/GenBank/DDBJ whole genome shotgun (WGS) entry which is preliminary data.</text>
</comment>
<name>A0ABT4BWG6_9FIRM</name>
<keyword evidence="8" id="KW-1185">Reference proteome</keyword>
<evidence type="ECO:0000256" key="2">
    <source>
        <dbReference type="ARBA" id="ARBA00022475"/>
    </source>
</evidence>
<keyword evidence="5 6" id="KW-0472">Membrane</keyword>
<dbReference type="EMBL" id="JAPOHA010000008">
    <property type="protein sequence ID" value="MCY1714398.1"/>
    <property type="molecule type" value="Genomic_DNA"/>
</dbReference>
<feature type="transmembrane region" description="Helical" evidence="6">
    <location>
        <begin position="45"/>
        <end position="69"/>
    </location>
</feature>
<keyword evidence="2" id="KW-1003">Cell membrane</keyword>
<accession>A0ABT4BWG6</accession>
<sequence>MRSKNSIRNVIVNVGSQILYIALSFFCRTVFIRMLDESYLGLNGYFSNILTIFSLAELGFGTAITFSMYKPLAEKDYKKLGALMGLYKRAYHTIGIIVAVVGIAFSPFYQFFMKSIPDIPNLTLIYFLFLFSSVITYFLSYKQQIIIADQKVYICSLYQYGFGIAQNLIQVVILILTHNFILYLCAQILFSFFANFFLARKAGKMYPFLKKYEKQKLSKPDRAAIVKNIKAMFMHRIGSTVVNGTDTLVISTFVGIVSVGIYSNYYLITNTLMNVTKQIFSGITASVGNLGAVEDHRKSYEVYLAINFACFWIFSFCSICLFSLFNPFMLLFTGKKSLLFALPIVFVIVLNFYTTGMRQATLTFRDAFGLFWYDRYKAVFEALVNLIASILLVQHLGVAGVFIGTLISTMTVDFWVEPLVLFRHGFHRPVSAYFLRYALYTALTFSVGFLTYFCCAYVPGTGFISFVAKCLICLLLPNAAYLLVFWNTKEFRYLKGFVKIPALHRS</sequence>
<dbReference type="Proteomes" id="UP001082703">
    <property type="component" value="Unassembled WGS sequence"/>
</dbReference>
<keyword evidence="3 6" id="KW-0812">Transmembrane</keyword>
<evidence type="ECO:0000256" key="6">
    <source>
        <dbReference type="SAM" id="Phobius"/>
    </source>
</evidence>
<reference evidence="7 8" key="1">
    <citation type="submission" date="2022-11" db="EMBL/GenBank/DDBJ databases">
        <authorList>
            <person name="Caiyu Z."/>
        </authorList>
    </citation>
    <scope>NUCLEOTIDE SEQUENCE [LARGE SCALE GENOMIC DNA]</scope>
    <source>
        <strain evidence="7 8">YR-4</strain>
    </source>
</reference>
<feature type="transmembrane region" description="Helical" evidence="6">
    <location>
        <begin position="437"/>
        <end position="460"/>
    </location>
</feature>
<proteinExistence type="predicted"/>
<dbReference type="RefSeq" id="WP_268058449.1">
    <property type="nucleotide sequence ID" value="NZ_JAPOHA010000008.1"/>
</dbReference>
<evidence type="ECO:0000256" key="1">
    <source>
        <dbReference type="ARBA" id="ARBA00004651"/>
    </source>
</evidence>
<feature type="transmembrane region" description="Helical" evidence="6">
    <location>
        <begin position="152"/>
        <end position="174"/>
    </location>
</feature>